<protein>
    <submittedName>
        <fullName evidence="1">YdeI/OmpD-associated family protein</fullName>
    </submittedName>
</protein>
<keyword evidence="2" id="KW-1185">Reference proteome</keyword>
<evidence type="ECO:0000313" key="2">
    <source>
        <dbReference type="Proteomes" id="UP000661435"/>
    </source>
</evidence>
<name>A0A8J6MEZ4_9FIRM</name>
<evidence type="ECO:0000313" key="1">
    <source>
        <dbReference type="EMBL" id="MBC5733773.1"/>
    </source>
</evidence>
<comment type="caution">
    <text evidence="1">The sequence shown here is derived from an EMBL/GenBank/DDBJ whole genome shotgun (WGS) entry which is preliminary data.</text>
</comment>
<organism evidence="1 2">
    <name type="scientific">Lawsonibacter hominis</name>
    <dbReference type="NCBI Taxonomy" id="2763053"/>
    <lineage>
        <taxon>Bacteria</taxon>
        <taxon>Bacillati</taxon>
        <taxon>Bacillota</taxon>
        <taxon>Clostridia</taxon>
        <taxon>Eubacteriales</taxon>
        <taxon>Oscillospiraceae</taxon>
        <taxon>Lawsonibacter</taxon>
    </lineage>
</organism>
<reference evidence="1" key="1">
    <citation type="submission" date="2020-08" db="EMBL/GenBank/DDBJ databases">
        <title>Genome public.</title>
        <authorList>
            <person name="Liu C."/>
            <person name="Sun Q."/>
        </authorList>
    </citation>
    <scope>NUCLEOTIDE SEQUENCE</scope>
    <source>
        <strain evidence="1">NSJ-51</strain>
    </source>
</reference>
<dbReference type="AlphaFoldDB" id="A0A8J6MEZ4"/>
<dbReference type="EMBL" id="JACOPP010000009">
    <property type="protein sequence ID" value="MBC5733773.1"/>
    <property type="molecule type" value="Genomic_DNA"/>
</dbReference>
<accession>A0A8J6MEZ4</accession>
<dbReference type="Proteomes" id="UP000661435">
    <property type="component" value="Unassembled WGS sequence"/>
</dbReference>
<dbReference type="RefSeq" id="WP_186907692.1">
    <property type="nucleotide sequence ID" value="NZ_JACOPP010000009.1"/>
</dbReference>
<proteinExistence type="predicted"/>
<gene>
    <name evidence="1" type="ORF">H8S57_08520</name>
</gene>
<sequence>MYQEGFNPIAELPMGFGMALAQYPQAMAYFSELSPDRQRDLIEHTHTINSKDEMKAFVRSLTGGQYDF</sequence>